<gene>
    <name evidence="4" type="primary">LOC104588617</name>
</gene>
<dbReference type="PANTHER" id="PTHR33184">
    <property type="entry name" value="PROTEIN TAPETUM DETERMINANT 1-LIKE-RELATED"/>
    <property type="match status" value="1"/>
</dbReference>
<dbReference type="Proteomes" id="UP000189703">
    <property type="component" value="Unplaced"/>
</dbReference>
<dbReference type="FunCoup" id="A0A1U7YZ83">
    <property type="interactions" value="80"/>
</dbReference>
<dbReference type="PANTHER" id="PTHR33184:SF72">
    <property type="entry name" value="BETA-1,3-N-ACETYLGLUCOSAMINYLTRANSFERASE FAMILY PROTEIN"/>
    <property type="match status" value="1"/>
</dbReference>
<protein>
    <submittedName>
        <fullName evidence="4">TPD1 protein homolog 1A-like</fullName>
    </submittedName>
</protein>
<sequence>MAAALKFFYAILILGILGKGCCHCDINSIVISQHQTEHVVNGKPEFEVEVKNNCICTQENVRFSCVGFSSIEEVDPSIFRKEGNTCLLNNGEYFYGFTTIQFKYAWDTHFDLKPIDSVIACS</sequence>
<feature type="signal peptide" evidence="2">
    <location>
        <begin position="1"/>
        <end position="22"/>
    </location>
</feature>
<proteinExistence type="predicted"/>
<dbReference type="eggNOG" id="ENOG502S7JS">
    <property type="taxonomic scope" value="Eukaryota"/>
</dbReference>
<dbReference type="InterPro" id="IPR040361">
    <property type="entry name" value="TPD1"/>
</dbReference>
<dbReference type="KEGG" id="nnu:104588617"/>
<dbReference type="RefSeq" id="XP_010244925.1">
    <property type="nucleotide sequence ID" value="XM_010246623.1"/>
</dbReference>
<dbReference type="GO" id="GO:0001709">
    <property type="term" value="P:cell fate determination"/>
    <property type="evidence" value="ECO:0000318"/>
    <property type="project" value="GO_Central"/>
</dbReference>
<keyword evidence="1 2" id="KW-0732">Signal</keyword>
<dbReference type="AlphaFoldDB" id="A0A1U7YZ83"/>
<dbReference type="OrthoDB" id="603213at2759"/>
<name>A0A1U7YZ83_NELNU</name>
<organism evidence="3 4">
    <name type="scientific">Nelumbo nucifera</name>
    <name type="common">Sacred lotus</name>
    <dbReference type="NCBI Taxonomy" id="4432"/>
    <lineage>
        <taxon>Eukaryota</taxon>
        <taxon>Viridiplantae</taxon>
        <taxon>Streptophyta</taxon>
        <taxon>Embryophyta</taxon>
        <taxon>Tracheophyta</taxon>
        <taxon>Spermatophyta</taxon>
        <taxon>Magnoliopsida</taxon>
        <taxon>Proteales</taxon>
        <taxon>Nelumbonaceae</taxon>
        <taxon>Nelumbo</taxon>
    </lineage>
</organism>
<accession>A0A1U7YZ83</accession>
<dbReference type="GeneID" id="104588617"/>
<evidence type="ECO:0000256" key="1">
    <source>
        <dbReference type="ARBA" id="ARBA00022729"/>
    </source>
</evidence>
<evidence type="ECO:0000313" key="4">
    <source>
        <dbReference type="RefSeq" id="XP_010244925.1"/>
    </source>
</evidence>
<dbReference type="Pfam" id="PF24068">
    <property type="entry name" value="TPD1_C"/>
    <property type="match status" value="1"/>
</dbReference>
<keyword evidence="3" id="KW-1185">Reference proteome</keyword>
<reference evidence="4" key="1">
    <citation type="submission" date="2025-08" db="UniProtKB">
        <authorList>
            <consortium name="RefSeq"/>
        </authorList>
    </citation>
    <scope>IDENTIFICATION</scope>
</reference>
<evidence type="ECO:0000313" key="3">
    <source>
        <dbReference type="Proteomes" id="UP000189703"/>
    </source>
</evidence>
<evidence type="ECO:0000256" key="2">
    <source>
        <dbReference type="SAM" id="SignalP"/>
    </source>
</evidence>
<feature type="chain" id="PRO_5010551333" evidence="2">
    <location>
        <begin position="23"/>
        <end position="122"/>
    </location>
</feature>
<dbReference type="InParanoid" id="A0A1U7YZ83"/>
<dbReference type="OMA" id="TISNNCA"/>